<dbReference type="EMBL" id="CP011412">
    <property type="protein sequence ID" value="AKH20020.1"/>
    <property type="molecule type" value="Genomic_DNA"/>
</dbReference>
<dbReference type="Gene3D" id="3.40.50.620">
    <property type="entry name" value="HUPs"/>
    <property type="match status" value="1"/>
</dbReference>
<proteinExistence type="inferred from homology"/>
<dbReference type="SUPFAM" id="SSF52402">
    <property type="entry name" value="Adenine nucleotide alpha hydrolases-like"/>
    <property type="match status" value="1"/>
</dbReference>
<dbReference type="AlphaFoldDB" id="A0A0F7JYS3"/>
<comment type="similarity">
    <text evidence="1">Belongs to the universal stress protein A family.</text>
</comment>
<sequence>MFKKILMPIDLQDTKLAAKAQKIAVEEARKHKAEIYVMTVLPGFGMPLVASFFPDQAMQEAMKEVAKLMKRYIRDNLPDDIVTHPLISEGNPPEQILRQAKKIGADLIVIPSHAKGLSQVFLGSCAAKVVEHAKCSVMVIKGE</sequence>
<reference evidence="3 4" key="1">
    <citation type="journal article" date="2015" name="Genome Announc.">
        <title>Complete Genome Sequence of Sedimenticola thiotaurini Strain SIP-G1, a Polyphosphate- and Polyhydroxyalkanoate-Accumulating Sulfur-Oxidizing Gammaproteobacterium Isolated from Salt Marsh Sediments.</title>
        <authorList>
            <person name="Flood B.E."/>
            <person name="Jones D.S."/>
            <person name="Bailey J.V."/>
        </authorList>
    </citation>
    <scope>NUCLEOTIDE SEQUENCE [LARGE SCALE GENOMIC DNA]</scope>
    <source>
        <strain evidence="3 4">SIP-G1</strain>
    </source>
</reference>
<gene>
    <name evidence="3" type="ORF">AAY24_06250</name>
</gene>
<evidence type="ECO:0000256" key="1">
    <source>
        <dbReference type="ARBA" id="ARBA00008791"/>
    </source>
</evidence>
<dbReference type="PRINTS" id="PR01438">
    <property type="entry name" value="UNVRSLSTRESS"/>
</dbReference>
<dbReference type="InterPro" id="IPR014729">
    <property type="entry name" value="Rossmann-like_a/b/a_fold"/>
</dbReference>
<dbReference type="OrthoDB" id="9792500at2"/>
<dbReference type="Proteomes" id="UP000034410">
    <property type="component" value="Chromosome"/>
</dbReference>
<accession>A0A0F7JYS3</accession>
<feature type="domain" description="UspA" evidence="2">
    <location>
        <begin position="1"/>
        <end position="141"/>
    </location>
</feature>
<organism evidence="3 4">
    <name type="scientific">Sedimenticola thiotaurini</name>
    <dbReference type="NCBI Taxonomy" id="1543721"/>
    <lineage>
        <taxon>Bacteria</taxon>
        <taxon>Pseudomonadati</taxon>
        <taxon>Pseudomonadota</taxon>
        <taxon>Gammaproteobacteria</taxon>
        <taxon>Chromatiales</taxon>
        <taxon>Sedimenticolaceae</taxon>
        <taxon>Sedimenticola</taxon>
    </lineage>
</organism>
<evidence type="ECO:0000313" key="3">
    <source>
        <dbReference type="EMBL" id="AKH20020.1"/>
    </source>
</evidence>
<dbReference type="RefSeq" id="WP_046858955.1">
    <property type="nucleotide sequence ID" value="NZ_CP011412.1"/>
</dbReference>
<dbReference type="InterPro" id="IPR006016">
    <property type="entry name" value="UspA"/>
</dbReference>
<evidence type="ECO:0000259" key="2">
    <source>
        <dbReference type="Pfam" id="PF00582"/>
    </source>
</evidence>
<dbReference type="Pfam" id="PF00582">
    <property type="entry name" value="Usp"/>
    <property type="match status" value="1"/>
</dbReference>
<dbReference type="KEGG" id="seds:AAY24_06250"/>
<dbReference type="CDD" id="cd00293">
    <property type="entry name" value="USP-like"/>
    <property type="match status" value="1"/>
</dbReference>
<dbReference type="InterPro" id="IPR006015">
    <property type="entry name" value="Universal_stress_UspA"/>
</dbReference>
<dbReference type="PANTHER" id="PTHR46268">
    <property type="entry name" value="STRESS RESPONSE PROTEIN NHAX"/>
    <property type="match status" value="1"/>
</dbReference>
<dbReference type="PANTHER" id="PTHR46268:SF6">
    <property type="entry name" value="UNIVERSAL STRESS PROTEIN UP12"/>
    <property type="match status" value="1"/>
</dbReference>
<protein>
    <recommendedName>
        <fullName evidence="2">UspA domain-containing protein</fullName>
    </recommendedName>
</protein>
<keyword evidence="4" id="KW-1185">Reference proteome</keyword>
<evidence type="ECO:0000313" key="4">
    <source>
        <dbReference type="Proteomes" id="UP000034410"/>
    </source>
</evidence>
<name>A0A0F7JYS3_9GAMM</name>